<keyword evidence="2" id="KW-1185">Reference proteome</keyword>
<evidence type="ECO:0000313" key="2">
    <source>
        <dbReference type="Proteomes" id="UP000189370"/>
    </source>
</evidence>
<dbReference type="OrthoDB" id="953at2157"/>
<dbReference type="Gene3D" id="2.30.110.10">
    <property type="entry name" value="Electron Transport, Fmn-binding Protein, Chain A"/>
    <property type="match status" value="1"/>
</dbReference>
<dbReference type="Proteomes" id="UP000189370">
    <property type="component" value="Unassembled WGS sequence"/>
</dbReference>
<dbReference type="Pfam" id="PF12900">
    <property type="entry name" value="Pyridox_ox_2"/>
    <property type="match status" value="1"/>
</dbReference>
<protein>
    <submittedName>
        <fullName evidence="1">Flavin-nucleotide-binding protein</fullName>
    </submittedName>
</protein>
<accession>A0A1S8AV62</accession>
<sequence>MQDPRWLQLSEDEINKFLGRGGTGVISFATDPDEPPVSIPVSYGYSADVKRFYYRLSIPQDSRKEDLVDNPVSFVTHDETDAGWRSVVATGRLSDTADAPYESTEIQGMWGIRIPIVDVFERPPREMTFRYFSLDPDTMTGRKEVRTDT</sequence>
<dbReference type="InterPro" id="IPR012349">
    <property type="entry name" value="Split_barrel_FMN-bd"/>
</dbReference>
<dbReference type="EMBL" id="LWLN01000001">
    <property type="protein sequence ID" value="OLZ40572.1"/>
    <property type="molecule type" value="Genomic_DNA"/>
</dbReference>
<dbReference type="AlphaFoldDB" id="A0A1S8AV62"/>
<comment type="caution">
    <text evidence="1">The sequence shown here is derived from an EMBL/GenBank/DDBJ whole genome shotgun (WGS) entry which is preliminary data.</text>
</comment>
<name>A0A1S8AV62_9EURY</name>
<reference evidence="2" key="1">
    <citation type="submission" date="2016-04" db="EMBL/GenBank/DDBJ databases">
        <authorList>
            <person name="Chen S.-C."/>
            <person name="Lai M.-C."/>
        </authorList>
    </citation>
    <scope>NUCLEOTIDE SEQUENCE [LARGE SCALE GENOMIC DNA]</scope>
    <source>
        <strain evidence="2">AB14</strain>
    </source>
</reference>
<organism evidence="1 2">
    <name type="scientific">Natrinema saccharevitans</name>
    <dbReference type="NCBI Taxonomy" id="301967"/>
    <lineage>
        <taxon>Archaea</taxon>
        <taxon>Methanobacteriati</taxon>
        <taxon>Methanobacteriota</taxon>
        <taxon>Stenosarchaea group</taxon>
        <taxon>Halobacteria</taxon>
        <taxon>Halobacteriales</taxon>
        <taxon>Natrialbaceae</taxon>
        <taxon>Natrinema</taxon>
    </lineage>
</organism>
<dbReference type="SUPFAM" id="SSF50475">
    <property type="entry name" value="FMN-binding split barrel"/>
    <property type="match status" value="1"/>
</dbReference>
<dbReference type="InterPro" id="IPR024747">
    <property type="entry name" value="Pyridox_Oxase-rel"/>
</dbReference>
<dbReference type="RefSeq" id="WP_076144745.1">
    <property type="nucleotide sequence ID" value="NZ_LWLN01000001.1"/>
</dbReference>
<gene>
    <name evidence="1" type="ORF">A6E15_06010</name>
</gene>
<proteinExistence type="predicted"/>
<evidence type="ECO:0000313" key="1">
    <source>
        <dbReference type="EMBL" id="OLZ40572.1"/>
    </source>
</evidence>